<evidence type="ECO:0000313" key="2">
    <source>
        <dbReference type="EMBL" id="CAI9718277.1"/>
    </source>
</evidence>
<dbReference type="AlphaFoldDB" id="A0AA36APB5"/>
<keyword evidence="1" id="KW-1133">Transmembrane helix</keyword>
<dbReference type="SUPFAM" id="SSF56672">
    <property type="entry name" value="DNA/RNA polymerases"/>
    <property type="match status" value="1"/>
</dbReference>
<keyword evidence="1" id="KW-0812">Transmembrane</keyword>
<protein>
    <submittedName>
        <fullName evidence="2">Uncharacterized protein</fullName>
    </submittedName>
</protein>
<name>A0AA36APB5_OCTVU</name>
<proteinExistence type="predicted"/>
<evidence type="ECO:0000313" key="3">
    <source>
        <dbReference type="Proteomes" id="UP001162480"/>
    </source>
</evidence>
<dbReference type="Proteomes" id="UP001162480">
    <property type="component" value="Chromosome 2"/>
</dbReference>
<keyword evidence="1" id="KW-0472">Membrane</keyword>
<sequence length="73" mass="7859">MNEDKCVYSTTVLDFLGYRISHNILSPDPERLDSLLNLRTATDQKALKRIVGGGAVAFVAVIVADVEIAVAIA</sequence>
<reference evidence="2" key="1">
    <citation type="submission" date="2023-08" db="EMBL/GenBank/DDBJ databases">
        <authorList>
            <person name="Alioto T."/>
            <person name="Alioto T."/>
            <person name="Gomez Garrido J."/>
        </authorList>
    </citation>
    <scope>NUCLEOTIDE SEQUENCE</scope>
</reference>
<dbReference type="EMBL" id="OX597815">
    <property type="protein sequence ID" value="CAI9718277.1"/>
    <property type="molecule type" value="Genomic_DNA"/>
</dbReference>
<gene>
    <name evidence="2" type="ORF">OCTVUL_1B020709</name>
</gene>
<evidence type="ECO:0000256" key="1">
    <source>
        <dbReference type="SAM" id="Phobius"/>
    </source>
</evidence>
<organism evidence="2 3">
    <name type="scientific">Octopus vulgaris</name>
    <name type="common">Common octopus</name>
    <dbReference type="NCBI Taxonomy" id="6645"/>
    <lineage>
        <taxon>Eukaryota</taxon>
        <taxon>Metazoa</taxon>
        <taxon>Spiralia</taxon>
        <taxon>Lophotrochozoa</taxon>
        <taxon>Mollusca</taxon>
        <taxon>Cephalopoda</taxon>
        <taxon>Coleoidea</taxon>
        <taxon>Octopodiformes</taxon>
        <taxon>Octopoda</taxon>
        <taxon>Incirrata</taxon>
        <taxon>Octopodidae</taxon>
        <taxon>Octopus</taxon>
    </lineage>
</organism>
<keyword evidence="3" id="KW-1185">Reference proteome</keyword>
<accession>A0AA36APB5</accession>
<dbReference type="InterPro" id="IPR043502">
    <property type="entry name" value="DNA/RNA_pol_sf"/>
</dbReference>
<feature type="transmembrane region" description="Helical" evidence="1">
    <location>
        <begin position="50"/>
        <end position="72"/>
    </location>
</feature>